<gene>
    <name evidence="2" type="ORF">J5V16_08060</name>
</gene>
<proteinExistence type="predicted"/>
<evidence type="ECO:0000313" key="2">
    <source>
        <dbReference type="EMBL" id="MBO3732775.1"/>
    </source>
</evidence>
<accession>A0ABS3U1Y2</accession>
<organism evidence="2 3">
    <name type="scientific">Glycomyces niveus</name>
    <dbReference type="NCBI Taxonomy" id="2820287"/>
    <lineage>
        <taxon>Bacteria</taxon>
        <taxon>Bacillati</taxon>
        <taxon>Actinomycetota</taxon>
        <taxon>Actinomycetes</taxon>
        <taxon>Glycomycetales</taxon>
        <taxon>Glycomycetaceae</taxon>
        <taxon>Glycomyces</taxon>
    </lineage>
</organism>
<name>A0ABS3U1Y2_9ACTN</name>
<reference evidence="2 3" key="1">
    <citation type="submission" date="2021-03" db="EMBL/GenBank/DDBJ databases">
        <title>Glycomyces sp. nov., a novel actinomycete isolated from soil.</title>
        <authorList>
            <person name="Yang X."/>
            <person name="Xu X."/>
        </authorList>
    </citation>
    <scope>NUCLEOTIDE SEQUENCE [LARGE SCALE GENOMIC DNA]</scope>
    <source>
        <strain evidence="2 3">NEAU-S30</strain>
    </source>
</reference>
<feature type="region of interest" description="Disordered" evidence="1">
    <location>
        <begin position="84"/>
        <end position="119"/>
    </location>
</feature>
<dbReference type="Proteomes" id="UP000681341">
    <property type="component" value="Unassembled WGS sequence"/>
</dbReference>
<protein>
    <submittedName>
        <fullName evidence="2">Uncharacterized protein</fullName>
    </submittedName>
</protein>
<feature type="compositionally biased region" description="Acidic residues" evidence="1">
    <location>
        <begin position="110"/>
        <end position="119"/>
    </location>
</feature>
<evidence type="ECO:0000313" key="3">
    <source>
        <dbReference type="Proteomes" id="UP000681341"/>
    </source>
</evidence>
<sequence>MTVYFHSSRAMWVCRPGGFTETVGLVRWDPGQRPRLVPDPREAWIEHSEEIELIDLATVVWWGAVHGQQLDPQLPVAVHPDWRAAASTDQRPKDVRSSGRASHQVRTDGTNEEADLLNG</sequence>
<keyword evidence="3" id="KW-1185">Reference proteome</keyword>
<dbReference type="EMBL" id="JAGFNP010000003">
    <property type="protein sequence ID" value="MBO3732775.1"/>
    <property type="molecule type" value="Genomic_DNA"/>
</dbReference>
<comment type="caution">
    <text evidence="2">The sequence shown here is derived from an EMBL/GenBank/DDBJ whole genome shotgun (WGS) entry which is preliminary data.</text>
</comment>
<evidence type="ECO:0000256" key="1">
    <source>
        <dbReference type="SAM" id="MobiDB-lite"/>
    </source>
</evidence>